<evidence type="ECO:0000313" key="1">
    <source>
        <dbReference type="EMBL" id="KAI0059729.1"/>
    </source>
</evidence>
<accession>A0ACB8STM5</accession>
<dbReference type="EMBL" id="MU277224">
    <property type="protein sequence ID" value="KAI0059729.1"/>
    <property type="molecule type" value="Genomic_DNA"/>
</dbReference>
<name>A0ACB8STM5_9AGAM</name>
<reference evidence="1" key="1">
    <citation type="submission" date="2021-03" db="EMBL/GenBank/DDBJ databases">
        <authorList>
            <consortium name="DOE Joint Genome Institute"/>
            <person name="Ahrendt S."/>
            <person name="Looney B.P."/>
            <person name="Miyauchi S."/>
            <person name="Morin E."/>
            <person name="Drula E."/>
            <person name="Courty P.E."/>
            <person name="Chicoki N."/>
            <person name="Fauchery L."/>
            <person name="Kohler A."/>
            <person name="Kuo A."/>
            <person name="Labutti K."/>
            <person name="Pangilinan J."/>
            <person name="Lipzen A."/>
            <person name="Riley R."/>
            <person name="Andreopoulos W."/>
            <person name="He G."/>
            <person name="Johnson J."/>
            <person name="Barry K.W."/>
            <person name="Grigoriev I.V."/>
            <person name="Nagy L."/>
            <person name="Hibbett D."/>
            <person name="Henrissat B."/>
            <person name="Matheny P.B."/>
            <person name="Labbe J."/>
            <person name="Martin F."/>
        </authorList>
    </citation>
    <scope>NUCLEOTIDE SEQUENCE</scope>
    <source>
        <strain evidence="1">HHB10654</strain>
    </source>
</reference>
<keyword evidence="2" id="KW-1185">Reference proteome</keyword>
<sequence length="559" mass="62894">MAVEDWLLLRRYSVTTVVVLATTTLLMACIAVYLLSLLRLRIKQKSLWKVPGPPAVSFITGNITQLYHAGAAKFHEHINQTYGRVIRVTGFLWDTQLIVSDPKACTTILLKEQDIFDESDWSIECNLRSFGPGLLSILGAHHRKQRKQLNPVFSVKHMRSMVPLFHIITRQLHDVLHTKAADGSQEIDMLDWFGRLALELVAQGGLGYTFNSLDPDAEDNEYRKAMKEYIPTMTGLQVLLPFSSLISRWPSWLLRFGAKFVPLPMLHNAIRITDVMHRYTKEVFDEKRALLEKGDDMFKHQLSEGKDIISVLMKTNGNASEEDMLPEEEILGQMSTLIFAATDTTSTALSRILLLLAQHPEVQEKLRQELNEAHSRAGETELGYDELIELPYLEAVCRETLRAYPPLSFIGRVARADTTLPLYQPIQTEQGPVSSLFVPRGTTVTVNILGTNRDPSIWGADAAEWKPERWLAPLPESVSQARIPGVYSNTLTFLGGGRACIGFKFSQLEMKVVLSQLIRAFRFSPSKSEIVWRFGGITTPSVKGSTALVPQLPILLERV</sequence>
<reference evidence="1" key="2">
    <citation type="journal article" date="2022" name="New Phytol.">
        <title>Evolutionary transition to the ectomycorrhizal habit in the genomes of a hyperdiverse lineage of mushroom-forming fungi.</title>
        <authorList>
            <person name="Looney B."/>
            <person name="Miyauchi S."/>
            <person name="Morin E."/>
            <person name="Drula E."/>
            <person name="Courty P.E."/>
            <person name="Kohler A."/>
            <person name="Kuo A."/>
            <person name="LaButti K."/>
            <person name="Pangilinan J."/>
            <person name="Lipzen A."/>
            <person name="Riley R."/>
            <person name="Andreopoulos W."/>
            <person name="He G."/>
            <person name="Johnson J."/>
            <person name="Nolan M."/>
            <person name="Tritt A."/>
            <person name="Barry K.W."/>
            <person name="Grigoriev I.V."/>
            <person name="Nagy L.G."/>
            <person name="Hibbett D."/>
            <person name="Henrissat B."/>
            <person name="Matheny P.B."/>
            <person name="Labbe J."/>
            <person name="Martin F.M."/>
        </authorList>
    </citation>
    <scope>NUCLEOTIDE SEQUENCE</scope>
    <source>
        <strain evidence="1">HHB10654</strain>
    </source>
</reference>
<gene>
    <name evidence="1" type="ORF">BV25DRAFT_1918302</name>
</gene>
<comment type="caution">
    <text evidence="1">The sequence shown here is derived from an EMBL/GenBank/DDBJ whole genome shotgun (WGS) entry which is preliminary data.</text>
</comment>
<organism evidence="1 2">
    <name type="scientific">Artomyces pyxidatus</name>
    <dbReference type="NCBI Taxonomy" id="48021"/>
    <lineage>
        <taxon>Eukaryota</taxon>
        <taxon>Fungi</taxon>
        <taxon>Dikarya</taxon>
        <taxon>Basidiomycota</taxon>
        <taxon>Agaricomycotina</taxon>
        <taxon>Agaricomycetes</taxon>
        <taxon>Russulales</taxon>
        <taxon>Auriscalpiaceae</taxon>
        <taxon>Artomyces</taxon>
    </lineage>
</organism>
<dbReference type="Proteomes" id="UP000814140">
    <property type="component" value="Unassembled WGS sequence"/>
</dbReference>
<proteinExistence type="predicted"/>
<protein>
    <submittedName>
        <fullName evidence="1">Cytochrome P450</fullName>
    </submittedName>
</protein>
<evidence type="ECO:0000313" key="2">
    <source>
        <dbReference type="Proteomes" id="UP000814140"/>
    </source>
</evidence>